<protein>
    <submittedName>
        <fullName evidence="1">Uncharacterized protein</fullName>
    </submittedName>
</protein>
<organism evidence="1 2">
    <name type="scientific">Rotaria magnacalcarata</name>
    <dbReference type="NCBI Taxonomy" id="392030"/>
    <lineage>
        <taxon>Eukaryota</taxon>
        <taxon>Metazoa</taxon>
        <taxon>Spiralia</taxon>
        <taxon>Gnathifera</taxon>
        <taxon>Rotifera</taxon>
        <taxon>Eurotatoria</taxon>
        <taxon>Bdelloidea</taxon>
        <taxon>Philodinida</taxon>
        <taxon>Philodinidae</taxon>
        <taxon>Rotaria</taxon>
    </lineage>
</organism>
<comment type="caution">
    <text evidence="1">The sequence shown here is derived from an EMBL/GenBank/DDBJ whole genome shotgun (WGS) entry which is preliminary data.</text>
</comment>
<evidence type="ECO:0000313" key="2">
    <source>
        <dbReference type="Proteomes" id="UP000676336"/>
    </source>
</evidence>
<accession>A0A8S2VZY3</accession>
<dbReference type="AlphaFoldDB" id="A0A8S2VZY3"/>
<dbReference type="Proteomes" id="UP000676336">
    <property type="component" value="Unassembled WGS sequence"/>
</dbReference>
<feature type="non-terminal residue" evidence="1">
    <location>
        <position position="1"/>
    </location>
</feature>
<name>A0A8S2VZY3_9BILA</name>
<evidence type="ECO:0000313" key="1">
    <source>
        <dbReference type="EMBL" id="CAF4424563.1"/>
    </source>
</evidence>
<reference evidence="1" key="1">
    <citation type="submission" date="2021-02" db="EMBL/GenBank/DDBJ databases">
        <authorList>
            <person name="Nowell W R."/>
        </authorList>
    </citation>
    <scope>NUCLEOTIDE SEQUENCE</scope>
</reference>
<gene>
    <name evidence="1" type="ORF">SMN809_LOCUS31524</name>
</gene>
<sequence>IQLVHHGEMRELETNAM</sequence>
<dbReference type="EMBL" id="CAJOBI010063218">
    <property type="protein sequence ID" value="CAF4424563.1"/>
    <property type="molecule type" value="Genomic_DNA"/>
</dbReference>
<proteinExistence type="predicted"/>